<dbReference type="Gene3D" id="3.40.50.300">
    <property type="entry name" value="P-loop containing nucleotide triphosphate hydrolases"/>
    <property type="match status" value="1"/>
</dbReference>
<evidence type="ECO:0000313" key="8">
    <source>
        <dbReference type="Proteomes" id="UP001336020"/>
    </source>
</evidence>
<evidence type="ECO:0000256" key="4">
    <source>
        <dbReference type="ARBA" id="ARBA00022840"/>
    </source>
</evidence>
<feature type="domain" description="ABC transporter" evidence="6">
    <location>
        <begin position="20"/>
        <end position="248"/>
    </location>
</feature>
<dbReference type="EMBL" id="JAUTXY010000001">
    <property type="protein sequence ID" value="MEE2056503.1"/>
    <property type="molecule type" value="Genomic_DNA"/>
</dbReference>
<accession>A0ABU7L4N5</accession>
<dbReference type="InterPro" id="IPR003439">
    <property type="entry name" value="ABC_transporter-like_ATP-bd"/>
</dbReference>
<evidence type="ECO:0000256" key="2">
    <source>
        <dbReference type="ARBA" id="ARBA00022448"/>
    </source>
</evidence>
<proteinExistence type="inferred from homology"/>
<dbReference type="CDD" id="cd03224">
    <property type="entry name" value="ABC_TM1139_LivF_branched"/>
    <property type="match status" value="1"/>
</dbReference>
<dbReference type="SUPFAM" id="SSF52540">
    <property type="entry name" value="P-loop containing nucleoside triphosphate hydrolases"/>
    <property type="match status" value="1"/>
</dbReference>
<keyword evidence="8" id="KW-1185">Reference proteome</keyword>
<dbReference type="GO" id="GO:0005524">
    <property type="term" value="F:ATP binding"/>
    <property type="evidence" value="ECO:0007669"/>
    <property type="project" value="UniProtKB-KW"/>
</dbReference>
<organism evidence="7 8">
    <name type="scientific">Rhodococcus artemisiae</name>
    <dbReference type="NCBI Taxonomy" id="714159"/>
    <lineage>
        <taxon>Bacteria</taxon>
        <taxon>Bacillati</taxon>
        <taxon>Actinomycetota</taxon>
        <taxon>Actinomycetes</taxon>
        <taxon>Mycobacteriales</taxon>
        <taxon>Nocardiaceae</taxon>
        <taxon>Rhodococcus</taxon>
    </lineage>
</organism>
<protein>
    <submittedName>
        <fullName evidence="7">ABC transporter ATP-binding protein</fullName>
    </submittedName>
</protein>
<dbReference type="InterPro" id="IPR017871">
    <property type="entry name" value="ABC_transporter-like_CS"/>
</dbReference>
<evidence type="ECO:0000256" key="1">
    <source>
        <dbReference type="ARBA" id="ARBA00005417"/>
    </source>
</evidence>
<dbReference type="InterPro" id="IPR052156">
    <property type="entry name" value="BCAA_Transport_ATP-bd_LivF"/>
</dbReference>
<evidence type="ECO:0000256" key="3">
    <source>
        <dbReference type="ARBA" id="ARBA00022741"/>
    </source>
</evidence>
<dbReference type="SMART" id="SM00382">
    <property type="entry name" value="AAA"/>
    <property type="match status" value="1"/>
</dbReference>
<dbReference type="RefSeq" id="WP_330131765.1">
    <property type="nucleotide sequence ID" value="NZ_JAUTXY010000001.1"/>
</dbReference>
<dbReference type="InterPro" id="IPR003593">
    <property type="entry name" value="AAA+_ATPase"/>
</dbReference>
<keyword evidence="2" id="KW-0813">Transport</keyword>
<dbReference type="PANTHER" id="PTHR43820">
    <property type="entry name" value="HIGH-AFFINITY BRANCHED-CHAIN AMINO ACID TRANSPORT ATP-BINDING PROTEIN LIVF"/>
    <property type="match status" value="1"/>
</dbReference>
<keyword evidence="3" id="KW-0547">Nucleotide-binding</keyword>
<keyword evidence="4 7" id="KW-0067">ATP-binding</keyword>
<evidence type="ECO:0000256" key="5">
    <source>
        <dbReference type="ARBA" id="ARBA00022970"/>
    </source>
</evidence>
<evidence type="ECO:0000259" key="6">
    <source>
        <dbReference type="PROSITE" id="PS50893"/>
    </source>
</evidence>
<dbReference type="Pfam" id="PF00005">
    <property type="entry name" value="ABC_tran"/>
    <property type="match status" value="1"/>
</dbReference>
<dbReference type="PROSITE" id="PS00211">
    <property type="entry name" value="ABC_TRANSPORTER_1"/>
    <property type="match status" value="1"/>
</dbReference>
<sequence length="266" mass="28281">MADAASTNTGPASTNTAPVLTAEALTAGYHGVVAVTDVNLSVSAGEVLSILGPNGAGKTTTLLSLAGVLPTMSGRVTILGEPVDSRRPYRMARRGMRFVPDDRGLFPSMTVGEHLRLARRRPDKHREHSVLERFPALAKLRSRTVGLLSGGEQQMLAIAVALLAEPRLLMVDEMSLGLAPMIVEQMLPAIRDLARAEGIAVVLVEQHVGLALAVSDRAMVLNHGRVVLEGQAGALLRERDRVESAYFGAGEFADEEHGDADRPSVV</sequence>
<dbReference type="PANTHER" id="PTHR43820:SF4">
    <property type="entry name" value="HIGH-AFFINITY BRANCHED-CHAIN AMINO ACID TRANSPORT ATP-BINDING PROTEIN LIVF"/>
    <property type="match status" value="1"/>
</dbReference>
<keyword evidence="5" id="KW-0029">Amino-acid transport</keyword>
<gene>
    <name evidence="7" type="ORF">Q7514_03045</name>
</gene>
<name>A0ABU7L4N5_9NOCA</name>
<evidence type="ECO:0000313" key="7">
    <source>
        <dbReference type="EMBL" id="MEE2056503.1"/>
    </source>
</evidence>
<dbReference type="Proteomes" id="UP001336020">
    <property type="component" value="Unassembled WGS sequence"/>
</dbReference>
<comment type="similarity">
    <text evidence="1">Belongs to the ABC transporter superfamily.</text>
</comment>
<reference evidence="7 8" key="1">
    <citation type="submission" date="2023-07" db="EMBL/GenBank/DDBJ databases">
        <authorList>
            <person name="Girao M."/>
            <person name="Carvalho M.F."/>
        </authorList>
    </citation>
    <scope>NUCLEOTIDE SEQUENCE [LARGE SCALE GENOMIC DNA]</scope>
    <source>
        <strain evidence="7 8">YIM65754</strain>
    </source>
</reference>
<comment type="caution">
    <text evidence="7">The sequence shown here is derived from an EMBL/GenBank/DDBJ whole genome shotgun (WGS) entry which is preliminary data.</text>
</comment>
<dbReference type="PROSITE" id="PS50893">
    <property type="entry name" value="ABC_TRANSPORTER_2"/>
    <property type="match status" value="1"/>
</dbReference>
<dbReference type="InterPro" id="IPR027417">
    <property type="entry name" value="P-loop_NTPase"/>
</dbReference>